<protein>
    <submittedName>
        <fullName evidence="1">Aldose 1-epimerase</fullName>
    </submittedName>
</protein>
<dbReference type="Proteomes" id="UP000002318">
    <property type="component" value="Chromosome"/>
</dbReference>
<dbReference type="AlphaFoldDB" id="E1R2T2"/>
<name>E1R2T2_SEDSS</name>
<dbReference type="SUPFAM" id="SSF74650">
    <property type="entry name" value="Galactose mutarotase-like"/>
    <property type="match status" value="1"/>
</dbReference>
<gene>
    <name evidence="1" type="ordered locus">Spirs_1237</name>
</gene>
<dbReference type="Gene3D" id="2.70.98.10">
    <property type="match status" value="1"/>
</dbReference>
<dbReference type="EMBL" id="CP002116">
    <property type="protein sequence ID" value="ADK80364.1"/>
    <property type="molecule type" value="Genomic_DNA"/>
</dbReference>
<keyword evidence="2" id="KW-1185">Reference proteome</keyword>
<dbReference type="GO" id="GO:0030246">
    <property type="term" value="F:carbohydrate binding"/>
    <property type="evidence" value="ECO:0007669"/>
    <property type="project" value="InterPro"/>
</dbReference>
<dbReference type="HOGENOM" id="CLU_052486_2_0_12"/>
<accession>E1R2T2</accession>
<proteinExistence type="predicted"/>
<dbReference type="GO" id="GO:0005975">
    <property type="term" value="P:carbohydrate metabolic process"/>
    <property type="evidence" value="ECO:0007669"/>
    <property type="project" value="InterPro"/>
</dbReference>
<evidence type="ECO:0000313" key="2">
    <source>
        <dbReference type="Proteomes" id="UP000002318"/>
    </source>
</evidence>
<dbReference type="OrthoDB" id="9795355at2"/>
<dbReference type="STRING" id="573413.Spirs_1237"/>
<dbReference type="CDD" id="cd01081">
    <property type="entry name" value="Aldose_epim"/>
    <property type="match status" value="1"/>
</dbReference>
<reference evidence="1 2" key="1">
    <citation type="journal article" date="2010" name="Stand. Genomic Sci.">
        <title>Complete genome sequence of Spirochaeta smaragdinae type strain (SEBR 4228).</title>
        <authorList>
            <person name="Mavromatis K."/>
            <person name="Yasawong M."/>
            <person name="Chertkov O."/>
            <person name="Lapidus A."/>
            <person name="Lucas S."/>
            <person name="Nolan M."/>
            <person name="Del Rio T.G."/>
            <person name="Tice H."/>
            <person name="Cheng J.F."/>
            <person name="Pitluck S."/>
            <person name="Liolios K."/>
            <person name="Ivanova N."/>
            <person name="Tapia R."/>
            <person name="Han C."/>
            <person name="Bruce D."/>
            <person name="Goodwin L."/>
            <person name="Pati A."/>
            <person name="Chen A."/>
            <person name="Palaniappan K."/>
            <person name="Land M."/>
            <person name="Hauser L."/>
            <person name="Chang Y.J."/>
            <person name="Jeffries C.D."/>
            <person name="Detter J.C."/>
            <person name="Rohde M."/>
            <person name="Brambilla E."/>
            <person name="Spring S."/>
            <person name="Goker M."/>
            <person name="Sikorski J."/>
            <person name="Woyke T."/>
            <person name="Bristow J."/>
            <person name="Eisen J.A."/>
            <person name="Markowitz V."/>
            <person name="Hugenholtz P."/>
            <person name="Klenk H.P."/>
            <person name="Kyrpides N.C."/>
        </authorList>
    </citation>
    <scope>NUCLEOTIDE SEQUENCE [LARGE SCALE GENOMIC DNA]</scope>
    <source>
        <strain evidence="2">DSM 11293 / JCM 15392 / SEBR 4228</strain>
    </source>
</reference>
<dbReference type="InterPro" id="IPR011013">
    <property type="entry name" value="Gal_mutarotase_sf_dom"/>
</dbReference>
<dbReference type="InterPro" id="IPR014718">
    <property type="entry name" value="GH-type_carb-bd"/>
</dbReference>
<dbReference type="RefSeq" id="WP_013253828.1">
    <property type="nucleotide sequence ID" value="NC_014364.1"/>
</dbReference>
<dbReference type="eggNOG" id="COG2017">
    <property type="taxonomic scope" value="Bacteria"/>
</dbReference>
<dbReference type="Pfam" id="PF01263">
    <property type="entry name" value="Aldose_epim"/>
    <property type="match status" value="1"/>
</dbReference>
<organism evidence="1 2">
    <name type="scientific">Sediminispirochaeta smaragdinae (strain DSM 11293 / JCM 15392 / SEBR 4228)</name>
    <name type="common">Spirochaeta smaragdinae</name>
    <dbReference type="NCBI Taxonomy" id="573413"/>
    <lineage>
        <taxon>Bacteria</taxon>
        <taxon>Pseudomonadati</taxon>
        <taxon>Spirochaetota</taxon>
        <taxon>Spirochaetia</taxon>
        <taxon>Spirochaetales</taxon>
        <taxon>Spirochaetaceae</taxon>
        <taxon>Sediminispirochaeta</taxon>
    </lineage>
</organism>
<evidence type="ECO:0000313" key="1">
    <source>
        <dbReference type="EMBL" id="ADK80364.1"/>
    </source>
</evidence>
<sequence>MAFYYDTEKIEEETSYLLGYKKESEHEHNVLIKVSPALGNNLYCFRVDEYEVVHYDTYFSLRSYYTGNPILYPFPNRLRNCFYEFRGKHYWHQKHGIPVFLHSLVYDEKWECDEPLVTETGVSLKTWIDINTKHPIFEGFPFPHTLCVIFEVTQKGCTITYEVKNHGKEEMPYGISYHTFFKKLCGDKDSFIRVPATYMMDLTDDLLPTGRLLDVEGENFDLRNPVPPSKLDLDNCYTGMIPGERVYIDYPAIGLRIYMDSTEDFTHMQVFTPKGKPFFCVEKQTCSTDAVNLDNKGFREAAHLLTVPPGEKKEGTVSFGFEFY</sequence>
<dbReference type="KEGG" id="ssm:Spirs_1237"/>
<dbReference type="GO" id="GO:0016853">
    <property type="term" value="F:isomerase activity"/>
    <property type="evidence" value="ECO:0007669"/>
    <property type="project" value="InterPro"/>
</dbReference>
<dbReference type="InterPro" id="IPR008183">
    <property type="entry name" value="Aldose_1/G6P_1-epimerase"/>
</dbReference>